<dbReference type="Proteomes" id="UP000295726">
    <property type="component" value="Unassembled WGS sequence"/>
</dbReference>
<organism evidence="1 2">
    <name type="scientific">Muricomes intestini</name>
    <dbReference type="NCBI Taxonomy" id="1796634"/>
    <lineage>
        <taxon>Bacteria</taxon>
        <taxon>Bacillati</taxon>
        <taxon>Bacillota</taxon>
        <taxon>Clostridia</taxon>
        <taxon>Lachnospirales</taxon>
        <taxon>Lachnospiraceae</taxon>
        <taxon>Muricomes</taxon>
    </lineage>
</organism>
<comment type="caution">
    <text evidence="1">The sequence shown here is derived from an EMBL/GenBank/DDBJ whole genome shotgun (WGS) entry which is preliminary data.</text>
</comment>
<dbReference type="EMBL" id="SLZZ01000002">
    <property type="protein sequence ID" value="TCS82302.1"/>
    <property type="molecule type" value="Genomic_DNA"/>
</dbReference>
<accession>A0A4V2USQ5</accession>
<gene>
    <name evidence="1" type="ORF">EDD59_102170</name>
</gene>
<evidence type="ECO:0000313" key="1">
    <source>
        <dbReference type="EMBL" id="TCS82302.1"/>
    </source>
</evidence>
<dbReference type="OrthoDB" id="1795028at2"/>
<reference evidence="1 2" key="1">
    <citation type="submission" date="2019-03" db="EMBL/GenBank/DDBJ databases">
        <title>Genomic Encyclopedia of Type Strains, Phase IV (KMG-IV): sequencing the most valuable type-strain genomes for metagenomic binning, comparative biology and taxonomic classification.</title>
        <authorList>
            <person name="Goeker M."/>
        </authorList>
    </citation>
    <scope>NUCLEOTIDE SEQUENCE [LARGE SCALE GENOMIC DNA]</scope>
    <source>
        <strain evidence="1 2">DSM 29489</strain>
    </source>
</reference>
<dbReference type="RefSeq" id="WP_132378515.1">
    <property type="nucleotide sequence ID" value="NZ_DAIRMY010000031.1"/>
</dbReference>
<evidence type="ECO:0000313" key="2">
    <source>
        <dbReference type="Proteomes" id="UP000295726"/>
    </source>
</evidence>
<protein>
    <submittedName>
        <fullName evidence="1">Uncharacterized protein</fullName>
    </submittedName>
</protein>
<proteinExistence type="predicted"/>
<dbReference type="AlphaFoldDB" id="A0A4V2USQ5"/>
<sequence>MPRIYGEEQNKITFQGEIISIQPRSNVWRYLVDNRTHSLTGYNVFISGMADEEEKQFAVAISEKQQMKCIFHIGDSISGTAWTKKYPEIEYADYYRAGSLKKIAATKEIHTDKAPWIATVPDLTTYDWRGARMLDAKCWKNKCFQCKWAAMANVAIEYDFGVRQKYRFESFCYGPKNCKLYKMGRARAVPYKGRGSALDEGWLDEICTENRDDEE</sequence>
<keyword evidence="2" id="KW-1185">Reference proteome</keyword>
<name>A0A4V2USQ5_9FIRM</name>